<organism evidence="1 2">
    <name type="scientific">Saccharopolyspora rosea</name>
    <dbReference type="NCBI Taxonomy" id="524884"/>
    <lineage>
        <taxon>Bacteria</taxon>
        <taxon>Bacillati</taxon>
        <taxon>Actinomycetota</taxon>
        <taxon>Actinomycetes</taxon>
        <taxon>Pseudonocardiales</taxon>
        <taxon>Pseudonocardiaceae</taxon>
        <taxon>Saccharopolyspora</taxon>
    </lineage>
</organism>
<comment type="caution">
    <text evidence="1">The sequence shown here is derived from an EMBL/GenBank/DDBJ whole genome shotgun (WGS) entry which is preliminary data.</text>
</comment>
<evidence type="ECO:0008006" key="3">
    <source>
        <dbReference type="Google" id="ProtNLM"/>
    </source>
</evidence>
<keyword evidence="2" id="KW-1185">Reference proteome</keyword>
<accession>A0ABW3FXP9</accession>
<evidence type="ECO:0000313" key="2">
    <source>
        <dbReference type="Proteomes" id="UP001597018"/>
    </source>
</evidence>
<reference evidence="2" key="1">
    <citation type="journal article" date="2019" name="Int. J. Syst. Evol. Microbiol.">
        <title>The Global Catalogue of Microorganisms (GCM) 10K type strain sequencing project: providing services to taxonomists for standard genome sequencing and annotation.</title>
        <authorList>
            <consortium name="The Broad Institute Genomics Platform"/>
            <consortium name="The Broad Institute Genome Sequencing Center for Infectious Disease"/>
            <person name="Wu L."/>
            <person name="Ma J."/>
        </authorList>
    </citation>
    <scope>NUCLEOTIDE SEQUENCE [LARGE SCALE GENOMIC DNA]</scope>
    <source>
        <strain evidence="2">CCUG 56401</strain>
    </source>
</reference>
<dbReference type="RefSeq" id="WP_345600604.1">
    <property type="nucleotide sequence ID" value="NZ_BAABLT010000010.1"/>
</dbReference>
<gene>
    <name evidence="1" type="ORF">ACFQ16_16470</name>
</gene>
<proteinExistence type="predicted"/>
<sequence length="126" mass="13754">MDESIRNKYDVMVAASRRIREIADTITLGGTDFPSAAALEDAVPPPTGEQAVTDPLETVHMQIATQVRRPYRSASGAVDRFIKAAGEAAEELSVNVKRSADEYLAREERAAQGFVRLRGELGEPPR</sequence>
<protein>
    <recommendedName>
        <fullName evidence="3">PE family protein</fullName>
    </recommendedName>
</protein>
<evidence type="ECO:0000313" key="1">
    <source>
        <dbReference type="EMBL" id="MFD0921341.1"/>
    </source>
</evidence>
<dbReference type="Proteomes" id="UP001597018">
    <property type="component" value="Unassembled WGS sequence"/>
</dbReference>
<name>A0ABW3FXP9_9PSEU</name>
<dbReference type="EMBL" id="JBHTIW010000012">
    <property type="protein sequence ID" value="MFD0921341.1"/>
    <property type="molecule type" value="Genomic_DNA"/>
</dbReference>